<evidence type="ECO:0000313" key="3">
    <source>
        <dbReference type="Proteomes" id="UP000198211"/>
    </source>
</evidence>
<dbReference type="EMBL" id="NBNE01007726">
    <property type="protein sequence ID" value="OWZ00311.1"/>
    <property type="molecule type" value="Genomic_DNA"/>
</dbReference>
<feature type="region of interest" description="Disordered" evidence="1">
    <location>
        <begin position="567"/>
        <end position="589"/>
    </location>
</feature>
<feature type="region of interest" description="Disordered" evidence="1">
    <location>
        <begin position="441"/>
        <end position="525"/>
    </location>
</feature>
<name>A0A225V4A0_9STRA</name>
<reference evidence="3" key="1">
    <citation type="submission" date="2017-03" db="EMBL/GenBank/DDBJ databases">
        <title>Phytopthora megakarya and P. palmivora, two closely related causual agents of cacao black pod achieved similar genome size and gene model numbers by different mechanisms.</title>
        <authorList>
            <person name="Ali S."/>
            <person name="Shao J."/>
            <person name="Larry D.J."/>
            <person name="Kronmiller B."/>
            <person name="Shen D."/>
            <person name="Strem M.D."/>
            <person name="Melnick R.L."/>
            <person name="Guiltinan M.J."/>
            <person name="Tyler B.M."/>
            <person name="Meinhardt L.W."/>
            <person name="Bailey B.A."/>
        </authorList>
    </citation>
    <scope>NUCLEOTIDE SEQUENCE [LARGE SCALE GENOMIC DNA]</scope>
    <source>
        <strain evidence="3">zdho120</strain>
    </source>
</reference>
<comment type="caution">
    <text evidence="2">The sequence shown here is derived from an EMBL/GenBank/DDBJ whole genome shotgun (WGS) entry which is preliminary data.</text>
</comment>
<evidence type="ECO:0000313" key="2">
    <source>
        <dbReference type="EMBL" id="OWZ00311.1"/>
    </source>
</evidence>
<sequence>ISAVDDFNARNAAQNLLSTWLAKSTFLTELDAADTKARSVVAATPSVAGQVPPVQITSPPSYAPCSTTQFVGVPAFDVDRLGTVLQRAGYGRLEKLVEIEHVSDQDRADLSKLLSEDQDIQRELLVPRDASVELSPSDFRNWVTGIPAQRELAALLRVYEPQGLARKVFGMSTLLKRMLDRHRVSQDYRLINRQLEDRLRGGTFKVGRVMNFLNRHNARVSGNWPPMKALLEKFKDGSLPPDAWKTQIQINAADEFDADPGAYEYEVESDDEESKVPEVPKPQVTLKISTVDLTEPFSTEATPAKIQRKLFSGSKLKALTDFQLRPRPDSTYKLRAGIQELMRLPMSYDETLAARADAEIHSHLDVRHLISMLVRIIYWKSLDKTPWVKYVPCWCYKEAESKLAKALASGEVPTRWPNLRKDIQDAVEIMAALYDSVTEEEDDEGCDANFSPGDDGQNKPQRRTSPPRQAKRGRDTTSDSSSKNNSKRASSPPKKRAKSGNGKKSSPGQERKQTALERKSYDSLSDSEKWIVEVPGQGILSWRHHGVLMKFPPGPYRADCGSLVGTNPVSVGGQPSLNAHRRQASGARD</sequence>
<dbReference type="AlphaFoldDB" id="A0A225V4A0"/>
<feature type="non-terminal residue" evidence="2">
    <location>
        <position position="1"/>
    </location>
</feature>
<organism evidence="2 3">
    <name type="scientific">Phytophthora megakarya</name>
    <dbReference type="NCBI Taxonomy" id="4795"/>
    <lineage>
        <taxon>Eukaryota</taxon>
        <taxon>Sar</taxon>
        <taxon>Stramenopiles</taxon>
        <taxon>Oomycota</taxon>
        <taxon>Peronosporomycetes</taxon>
        <taxon>Peronosporales</taxon>
        <taxon>Peronosporaceae</taxon>
        <taxon>Phytophthora</taxon>
    </lineage>
</organism>
<keyword evidence="3" id="KW-1185">Reference proteome</keyword>
<feature type="compositionally biased region" description="Polar residues" evidence="1">
    <location>
        <begin position="567"/>
        <end position="577"/>
    </location>
</feature>
<evidence type="ECO:0000256" key="1">
    <source>
        <dbReference type="SAM" id="MobiDB-lite"/>
    </source>
</evidence>
<proteinExistence type="predicted"/>
<accession>A0A225V4A0</accession>
<feature type="compositionally biased region" description="Low complexity" evidence="1">
    <location>
        <begin position="478"/>
        <end position="492"/>
    </location>
</feature>
<protein>
    <submittedName>
        <fullName evidence="2">Uncharacterized protein</fullName>
    </submittedName>
</protein>
<feature type="compositionally biased region" description="Basic and acidic residues" evidence="1">
    <location>
        <begin position="509"/>
        <end position="525"/>
    </location>
</feature>
<dbReference type="Proteomes" id="UP000198211">
    <property type="component" value="Unassembled WGS sequence"/>
</dbReference>
<gene>
    <name evidence="2" type="ORF">PHMEG_00028530</name>
</gene>